<dbReference type="EMBL" id="JAGYPG010000007">
    <property type="protein sequence ID" value="MBS4197980.1"/>
    <property type="molecule type" value="Genomic_DNA"/>
</dbReference>
<protein>
    <submittedName>
        <fullName evidence="1">YaaL family protein</fullName>
    </submittedName>
</protein>
<dbReference type="Proteomes" id="UP000681414">
    <property type="component" value="Unassembled WGS sequence"/>
</dbReference>
<sequence length="74" mass="9034">MFKKKKKLRREYDQQLIELMDTTKKDWMIQSQLLKMSFEKSDDLQVLTQLAKAKYFFLFHEAKVRKISINKYGI</sequence>
<comment type="caution">
    <text evidence="1">The sequence shown here is derived from an EMBL/GenBank/DDBJ whole genome shotgun (WGS) entry which is preliminary data.</text>
</comment>
<evidence type="ECO:0000313" key="2">
    <source>
        <dbReference type="Proteomes" id="UP000681414"/>
    </source>
</evidence>
<name>A0A942THY4_9BACI</name>
<gene>
    <name evidence="1" type="ORF">KHA97_23380</name>
</gene>
<dbReference type="RefSeq" id="WP_213127215.1">
    <property type="nucleotide sequence ID" value="NZ_JAGYPG010000007.1"/>
</dbReference>
<accession>A0A942THY4</accession>
<keyword evidence="2" id="KW-1185">Reference proteome</keyword>
<dbReference type="InterPro" id="IPR019644">
    <property type="entry name" value="DUF2508"/>
</dbReference>
<dbReference type="AlphaFoldDB" id="A0A942THY4"/>
<evidence type="ECO:0000313" key="1">
    <source>
        <dbReference type="EMBL" id="MBS4197980.1"/>
    </source>
</evidence>
<proteinExistence type="predicted"/>
<organism evidence="1 2">
    <name type="scientific">Lederbergia citri</name>
    <dbReference type="NCBI Taxonomy" id="2833580"/>
    <lineage>
        <taxon>Bacteria</taxon>
        <taxon>Bacillati</taxon>
        <taxon>Bacillota</taxon>
        <taxon>Bacilli</taxon>
        <taxon>Bacillales</taxon>
        <taxon>Bacillaceae</taxon>
        <taxon>Lederbergia</taxon>
    </lineage>
</organism>
<dbReference type="Pfam" id="PF10704">
    <property type="entry name" value="DUF2508"/>
    <property type="match status" value="1"/>
</dbReference>
<reference evidence="1 2" key="1">
    <citation type="submission" date="2021-05" db="EMBL/GenBank/DDBJ databases">
        <title>Novel Bacillus species.</title>
        <authorList>
            <person name="Liu G."/>
        </authorList>
    </citation>
    <scope>NUCLEOTIDE SEQUENCE [LARGE SCALE GENOMIC DNA]</scope>
    <source>
        <strain evidence="2">FJAT-49780</strain>
    </source>
</reference>